<protein>
    <submittedName>
        <fullName evidence="2">Arb2 domain-containing protein</fullName>
    </submittedName>
</protein>
<dbReference type="GO" id="GO:0035197">
    <property type="term" value="F:siRNA binding"/>
    <property type="evidence" value="ECO:0007669"/>
    <property type="project" value="TreeGrafter"/>
</dbReference>
<evidence type="ECO:0000313" key="3">
    <source>
        <dbReference type="Proteomes" id="UP001201262"/>
    </source>
</evidence>
<gene>
    <name evidence="2" type="ORF">BGW36DRAFT_31697</name>
</gene>
<dbReference type="GeneID" id="70242857"/>
<dbReference type="GO" id="GO:0005634">
    <property type="term" value="C:nucleus"/>
    <property type="evidence" value="ECO:0007669"/>
    <property type="project" value="TreeGrafter"/>
</dbReference>
<evidence type="ECO:0000313" key="2">
    <source>
        <dbReference type="EMBL" id="KAH8692987.1"/>
    </source>
</evidence>
<dbReference type="AlphaFoldDB" id="A0AAD4PWZ7"/>
<dbReference type="PANTHER" id="PTHR21357:SF4">
    <property type="entry name" value="FAM172 FAMILY PROTEIN HOMOLOG CG10038"/>
    <property type="match status" value="1"/>
</dbReference>
<dbReference type="GO" id="GO:0031048">
    <property type="term" value="P:regulatory ncRNA-mediated heterochromatin formation"/>
    <property type="evidence" value="ECO:0007669"/>
    <property type="project" value="TreeGrafter"/>
</dbReference>
<dbReference type="InterPro" id="IPR048263">
    <property type="entry name" value="Arb2"/>
</dbReference>
<dbReference type="Pfam" id="PF22749">
    <property type="entry name" value="Arb2"/>
    <property type="match status" value="1"/>
</dbReference>
<organism evidence="2 3">
    <name type="scientific">Talaromyces proteolyticus</name>
    <dbReference type="NCBI Taxonomy" id="1131652"/>
    <lineage>
        <taxon>Eukaryota</taxon>
        <taxon>Fungi</taxon>
        <taxon>Dikarya</taxon>
        <taxon>Ascomycota</taxon>
        <taxon>Pezizomycotina</taxon>
        <taxon>Eurotiomycetes</taxon>
        <taxon>Eurotiomycetidae</taxon>
        <taxon>Eurotiales</taxon>
        <taxon>Trichocomaceae</taxon>
        <taxon>Talaromyces</taxon>
        <taxon>Talaromyces sect. Bacilispori</taxon>
    </lineage>
</organism>
<dbReference type="RefSeq" id="XP_046068860.1">
    <property type="nucleotide sequence ID" value="XM_046212570.1"/>
</dbReference>
<dbReference type="InterPro" id="IPR053858">
    <property type="entry name" value="Arb2_dom"/>
</dbReference>
<evidence type="ECO:0000259" key="1">
    <source>
        <dbReference type="Pfam" id="PF22749"/>
    </source>
</evidence>
<dbReference type="Proteomes" id="UP001201262">
    <property type="component" value="Unassembled WGS sequence"/>
</dbReference>
<dbReference type="PANTHER" id="PTHR21357">
    <property type="entry name" value="FAM172 FAMILY PROTEIN HOMOLOG CG10038"/>
    <property type="match status" value="1"/>
</dbReference>
<name>A0AAD4PWZ7_9EURO</name>
<comment type="caution">
    <text evidence="2">The sequence shown here is derived from an EMBL/GenBank/DDBJ whole genome shotgun (WGS) entry which is preliminary data.</text>
</comment>
<reference evidence="2" key="1">
    <citation type="submission" date="2021-12" db="EMBL/GenBank/DDBJ databases">
        <title>Convergent genome expansion in fungi linked to evolution of root-endophyte symbiosis.</title>
        <authorList>
            <consortium name="DOE Joint Genome Institute"/>
            <person name="Ke Y.-H."/>
            <person name="Bonito G."/>
            <person name="Liao H.-L."/>
            <person name="Looney B."/>
            <person name="Rojas-Flechas A."/>
            <person name="Nash J."/>
            <person name="Hameed K."/>
            <person name="Schadt C."/>
            <person name="Martin F."/>
            <person name="Crous P.W."/>
            <person name="Miettinen O."/>
            <person name="Magnuson J.K."/>
            <person name="Labbe J."/>
            <person name="Jacobson D."/>
            <person name="Doktycz M.J."/>
            <person name="Veneault-Fourrey C."/>
            <person name="Kuo A."/>
            <person name="Mondo S."/>
            <person name="Calhoun S."/>
            <person name="Riley R."/>
            <person name="Ohm R."/>
            <person name="LaButti K."/>
            <person name="Andreopoulos B."/>
            <person name="Pangilinan J."/>
            <person name="Nolan M."/>
            <person name="Tritt A."/>
            <person name="Clum A."/>
            <person name="Lipzen A."/>
            <person name="Daum C."/>
            <person name="Barry K."/>
            <person name="Grigoriev I.V."/>
            <person name="Vilgalys R."/>
        </authorList>
    </citation>
    <scope>NUCLEOTIDE SEQUENCE</scope>
    <source>
        <strain evidence="2">PMI_201</strain>
    </source>
</reference>
<dbReference type="EMBL" id="JAJTJA010000010">
    <property type="protein sequence ID" value="KAH8692987.1"/>
    <property type="molecule type" value="Genomic_DNA"/>
</dbReference>
<keyword evidence="3" id="KW-1185">Reference proteome</keyword>
<feature type="domain" description="Arb2" evidence="1">
    <location>
        <begin position="15"/>
        <end position="315"/>
    </location>
</feature>
<accession>A0AAD4PWZ7</accession>
<sequence>MLIYGEEDLPKDAVFPPDLDKLGYFINDQDQIRQLANPQEDFKFKINKNDRWNEVQRNAMNECVRRIVLDRLHALSMATVRLPPGAQPHDRHVPVLCSSNLNHAKRIVVVFGGSSQDLGIWAYRCVGALGIYVGSMIDFAKSVLEVDKQGGDSDSSSCLDTALVIANTGQLVFHCGAGAAVSERTWHALPRQSAVHPPLKQSHRNIIPHNATSYEHVQCVFEGILAARGQMVDADAKIDVVGVAEGADGVIKYLAKNWVKWNQHISAMCFAEPHYRKHEWGTEHAADSHAVPAKESFARFISTRCRAYVLSAQPVEWPVPGTLEYGCNTYSSGEPMHSEATIVSCWRNMLQWLDKLHASPSYEEVELIIQEQVEDDGWEEWIQGEDTIELEE</sequence>
<proteinExistence type="predicted"/>